<feature type="region of interest" description="Disordered" evidence="1">
    <location>
        <begin position="1"/>
        <end position="59"/>
    </location>
</feature>
<dbReference type="PATRIC" id="fig|1653334.4.peg.2507"/>
<dbReference type="Pfam" id="PF11748">
    <property type="entry name" value="DUF3306"/>
    <property type="match status" value="1"/>
</dbReference>
<evidence type="ECO:0000313" key="4">
    <source>
        <dbReference type="Proteomes" id="UP000050497"/>
    </source>
</evidence>
<feature type="compositionally biased region" description="Basic residues" evidence="1">
    <location>
        <begin position="246"/>
        <end position="257"/>
    </location>
</feature>
<accession>A0A0P8BP78</accession>
<comment type="caution">
    <text evidence="2">The sequence shown here is derived from an EMBL/GenBank/DDBJ whole genome shotgun (WGS) entry which is preliminary data.</text>
</comment>
<evidence type="ECO:0000313" key="2">
    <source>
        <dbReference type="EMBL" id="KPQ11409.1"/>
    </source>
</evidence>
<name>A0A0P8BP78_9HYPH</name>
<dbReference type="EMBL" id="LJSX01000008">
    <property type="protein sequence ID" value="KPQ11409.1"/>
    <property type="molecule type" value="Genomic_DNA"/>
</dbReference>
<feature type="region of interest" description="Disordered" evidence="1">
    <location>
        <begin position="163"/>
        <end position="257"/>
    </location>
</feature>
<gene>
    <name evidence="3" type="ORF">GA0071312_2914</name>
    <name evidence="2" type="ORF">HLUCCO17_07155</name>
</gene>
<evidence type="ECO:0000256" key="1">
    <source>
        <dbReference type="SAM" id="MobiDB-lite"/>
    </source>
</evidence>
<proteinExistence type="predicted"/>
<feature type="compositionally biased region" description="Basic and acidic residues" evidence="1">
    <location>
        <begin position="13"/>
        <end position="28"/>
    </location>
</feature>
<dbReference type="AlphaFoldDB" id="A0A0P8BP78"/>
<keyword evidence="5" id="KW-1185">Reference proteome</keyword>
<evidence type="ECO:0000313" key="3">
    <source>
        <dbReference type="EMBL" id="SCC81941.1"/>
    </source>
</evidence>
<reference evidence="3 5" key="2">
    <citation type="submission" date="2016-08" db="EMBL/GenBank/DDBJ databases">
        <authorList>
            <person name="Varghese N."/>
            <person name="Submissions Spin"/>
        </authorList>
    </citation>
    <scope>NUCLEOTIDE SEQUENCE [LARGE SCALE GENOMIC DNA]</scope>
    <source>
        <strain evidence="3 5">HL-109</strain>
    </source>
</reference>
<dbReference type="EMBL" id="FMBM01000002">
    <property type="protein sequence ID" value="SCC81941.1"/>
    <property type="molecule type" value="Genomic_DNA"/>
</dbReference>
<protein>
    <recommendedName>
        <fullName evidence="6">DUF3306 domain-containing protein</fullName>
    </recommendedName>
</protein>
<dbReference type="STRING" id="1653334.GA0071312_2914"/>
<feature type="compositionally biased region" description="Low complexity" evidence="1">
    <location>
        <begin position="29"/>
        <end position="40"/>
    </location>
</feature>
<dbReference type="RefSeq" id="WP_165604043.1">
    <property type="nucleotide sequence ID" value="NZ_FMBM01000002.1"/>
</dbReference>
<dbReference type="InterPro" id="IPR021735">
    <property type="entry name" value="DUF3306"/>
</dbReference>
<reference evidence="2 4" key="1">
    <citation type="submission" date="2015-09" db="EMBL/GenBank/DDBJ databases">
        <title>Identification and resolution of microdiversity through metagenomic sequencing of parallel consortia.</title>
        <authorList>
            <person name="Nelson W.C."/>
            <person name="Romine M.F."/>
            <person name="Lindemann S.R."/>
        </authorList>
    </citation>
    <scope>NUCLEOTIDE SEQUENCE [LARGE SCALE GENOMIC DNA]</scope>
    <source>
        <strain evidence="2">HL-109</strain>
    </source>
</reference>
<evidence type="ECO:0000313" key="5">
    <source>
        <dbReference type="Proteomes" id="UP000182800"/>
    </source>
</evidence>
<sequence length="257" mass="27253">MSGGFLGRWSQRKLSEKEKQEAQRKAADSADPAEAAPETSECGNQPQDDAQDISAAPQQAEMLSEQELAALPSLDSITTQTDLRQFLRKGVPGALKNAALRKMWLLDPAIRNHVDYAVDYAWDWNVPGGVPGHGGQIAGESVAKMLEKLLPKPVSDETATLAEAPDQAPAPTGGVAEAQPRDPEGQPEDDPADRVAESTGSQFQDAEGNHGFCHEGASGYPDGPQSSPATRADSDSVSRSADSGRIRHRRHGGALPS</sequence>
<evidence type="ECO:0008006" key="6">
    <source>
        <dbReference type="Google" id="ProtNLM"/>
    </source>
</evidence>
<feature type="compositionally biased region" description="Low complexity" evidence="1">
    <location>
        <begin position="229"/>
        <end position="243"/>
    </location>
</feature>
<dbReference type="Proteomes" id="UP000050497">
    <property type="component" value="Unassembled WGS sequence"/>
</dbReference>
<dbReference type="Proteomes" id="UP000182800">
    <property type="component" value="Unassembled WGS sequence"/>
</dbReference>
<organism evidence="2 4">
    <name type="scientific">Saliniramus fredricksonii</name>
    <dbReference type="NCBI Taxonomy" id="1653334"/>
    <lineage>
        <taxon>Bacteria</taxon>
        <taxon>Pseudomonadati</taxon>
        <taxon>Pseudomonadota</taxon>
        <taxon>Alphaproteobacteria</taxon>
        <taxon>Hyphomicrobiales</taxon>
        <taxon>Salinarimonadaceae</taxon>
        <taxon>Saliniramus</taxon>
    </lineage>
</organism>